<dbReference type="AlphaFoldDB" id="A0A4R6U0L5"/>
<organism evidence="1 2">
    <name type="scientific">Aureibacillus halotolerans</name>
    <dbReference type="NCBI Taxonomy" id="1508390"/>
    <lineage>
        <taxon>Bacteria</taxon>
        <taxon>Bacillati</taxon>
        <taxon>Bacillota</taxon>
        <taxon>Bacilli</taxon>
        <taxon>Bacillales</taxon>
        <taxon>Bacillaceae</taxon>
        <taxon>Aureibacillus</taxon>
    </lineage>
</organism>
<gene>
    <name evidence="1" type="ORF">EV213_108158</name>
</gene>
<dbReference type="EMBL" id="SNYJ01000008">
    <property type="protein sequence ID" value="TDQ39206.1"/>
    <property type="molecule type" value="Genomic_DNA"/>
</dbReference>
<evidence type="ECO:0000313" key="1">
    <source>
        <dbReference type="EMBL" id="TDQ39206.1"/>
    </source>
</evidence>
<dbReference type="Proteomes" id="UP000295632">
    <property type="component" value="Unassembled WGS sequence"/>
</dbReference>
<evidence type="ECO:0000313" key="2">
    <source>
        <dbReference type="Proteomes" id="UP000295632"/>
    </source>
</evidence>
<protein>
    <submittedName>
        <fullName evidence="1">Uncharacterized protein</fullName>
    </submittedName>
</protein>
<proteinExistence type="predicted"/>
<name>A0A4R6U0L5_9BACI</name>
<keyword evidence="2" id="KW-1185">Reference proteome</keyword>
<sequence>MKDGAVLMYLKDDQLYPVVLTDEQNFVLQMTTRLFEPLKLVDHPQPAVNLFEKKKE</sequence>
<comment type="caution">
    <text evidence="1">The sequence shown here is derived from an EMBL/GenBank/DDBJ whole genome shotgun (WGS) entry which is preliminary data.</text>
</comment>
<accession>A0A4R6U0L5</accession>
<dbReference type="RefSeq" id="WP_166639268.1">
    <property type="nucleotide sequence ID" value="NZ_SNYJ01000008.1"/>
</dbReference>
<reference evidence="1 2" key="1">
    <citation type="submission" date="2019-03" db="EMBL/GenBank/DDBJ databases">
        <title>Genomic Encyclopedia of Type Strains, Phase IV (KMG-IV): sequencing the most valuable type-strain genomes for metagenomic binning, comparative biology and taxonomic classification.</title>
        <authorList>
            <person name="Goeker M."/>
        </authorList>
    </citation>
    <scope>NUCLEOTIDE SEQUENCE [LARGE SCALE GENOMIC DNA]</scope>
    <source>
        <strain evidence="1 2">DSM 28697</strain>
    </source>
</reference>